<dbReference type="EMBL" id="DF143122">
    <property type="protein sequence ID" value="GAA39249.2"/>
    <property type="molecule type" value="Genomic_DNA"/>
</dbReference>
<dbReference type="GO" id="GO:0043565">
    <property type="term" value="F:sequence-specific DNA binding"/>
    <property type="evidence" value="ECO:0007669"/>
    <property type="project" value="TreeGrafter"/>
</dbReference>
<dbReference type="PANTHER" id="PTHR24408">
    <property type="entry name" value="ZINC FINGER PROTEIN"/>
    <property type="match status" value="1"/>
</dbReference>
<reference evidence="8" key="1">
    <citation type="journal article" date="2011" name="Genome Biol.">
        <title>The draft genome of the carcinogenic human liver fluke Clonorchis sinensis.</title>
        <authorList>
            <person name="Wang X."/>
            <person name="Chen W."/>
            <person name="Huang Y."/>
            <person name="Sun J."/>
            <person name="Men J."/>
            <person name="Liu H."/>
            <person name="Luo F."/>
            <person name="Guo L."/>
            <person name="Lv X."/>
            <person name="Deng C."/>
            <person name="Zhou C."/>
            <person name="Fan Y."/>
            <person name="Li X."/>
            <person name="Huang L."/>
            <person name="Hu Y."/>
            <person name="Liang C."/>
            <person name="Hu X."/>
            <person name="Xu J."/>
            <person name="Yu X."/>
        </authorList>
    </citation>
    <scope>NUCLEOTIDE SEQUENCE [LARGE SCALE GENOMIC DNA]</scope>
    <source>
        <strain evidence="8">Henan</strain>
    </source>
</reference>
<accession>H2KR89</accession>
<organism evidence="8 9">
    <name type="scientific">Clonorchis sinensis</name>
    <name type="common">Chinese liver fluke</name>
    <dbReference type="NCBI Taxonomy" id="79923"/>
    <lineage>
        <taxon>Eukaryota</taxon>
        <taxon>Metazoa</taxon>
        <taxon>Spiralia</taxon>
        <taxon>Lophotrochozoa</taxon>
        <taxon>Platyhelminthes</taxon>
        <taxon>Trematoda</taxon>
        <taxon>Digenea</taxon>
        <taxon>Opisthorchiida</taxon>
        <taxon>Opisthorchiata</taxon>
        <taxon>Opisthorchiidae</taxon>
        <taxon>Clonorchis</taxon>
    </lineage>
</organism>
<feature type="domain" description="C2H2-type" evidence="7">
    <location>
        <begin position="116"/>
        <end position="144"/>
    </location>
</feature>
<dbReference type="PROSITE" id="PS50157">
    <property type="entry name" value="ZINC_FINGER_C2H2_2"/>
    <property type="match status" value="5"/>
</dbReference>
<dbReference type="Gene3D" id="3.30.160.60">
    <property type="entry name" value="Classic Zinc Finger"/>
    <property type="match status" value="3"/>
</dbReference>
<dbReference type="InterPro" id="IPR036236">
    <property type="entry name" value="Znf_C2H2_sf"/>
</dbReference>
<dbReference type="GO" id="GO:0008270">
    <property type="term" value="F:zinc ion binding"/>
    <property type="evidence" value="ECO:0007669"/>
    <property type="project" value="UniProtKB-KW"/>
</dbReference>
<dbReference type="InterPro" id="IPR013087">
    <property type="entry name" value="Znf_C2H2_type"/>
</dbReference>
<dbReference type="SUPFAM" id="SSF57667">
    <property type="entry name" value="beta-beta-alpha zinc fingers"/>
    <property type="match status" value="3"/>
</dbReference>
<evidence type="ECO:0000256" key="2">
    <source>
        <dbReference type="ARBA" id="ARBA00022737"/>
    </source>
</evidence>
<sequence>MKTLGSLVFTVTLLCFERLVLAQDYPTHGEETCKRTLENRSVTLGFRGAVGGNALSDVLTNAKISTKQPESPASSSNSMESVDHNWTNQCPVCRRVFRHPSVLRKHQISHTNYRGFECNICEKTYKESFNLVRHMRKTHVDEFLPPRRSSSAQIHASDEAGNPCPECGKQFKNWKTMRQHQKTIHLEAVHVCVKCGISFSRELHLKKHIRTMHELVDKCACPYCGKSFTRVGNLPKHIRNVHKREQADQTPMSV</sequence>
<feature type="domain" description="C2H2-type" evidence="7">
    <location>
        <begin position="190"/>
        <end position="213"/>
    </location>
</feature>
<evidence type="ECO:0000256" key="3">
    <source>
        <dbReference type="ARBA" id="ARBA00022771"/>
    </source>
</evidence>
<feature type="domain" description="C2H2-type" evidence="7">
    <location>
        <begin position="162"/>
        <end position="185"/>
    </location>
</feature>
<keyword evidence="9" id="KW-1185">Reference proteome</keyword>
<keyword evidence="2" id="KW-0677">Repeat</keyword>
<evidence type="ECO:0000313" key="9">
    <source>
        <dbReference type="Proteomes" id="UP000008909"/>
    </source>
</evidence>
<dbReference type="SMART" id="SM00355">
    <property type="entry name" value="ZnF_C2H2"/>
    <property type="match status" value="5"/>
</dbReference>
<dbReference type="PANTHER" id="PTHR24408:SF64">
    <property type="entry name" value="LINKING IMMUNITY AND METABOLISM-RELATED"/>
    <property type="match status" value="1"/>
</dbReference>
<evidence type="ECO:0000256" key="4">
    <source>
        <dbReference type="ARBA" id="ARBA00022833"/>
    </source>
</evidence>
<keyword evidence="6" id="KW-0732">Signal</keyword>
<feature type="domain" description="C2H2-type" evidence="7">
    <location>
        <begin position="219"/>
        <end position="247"/>
    </location>
</feature>
<protein>
    <submittedName>
        <fullName evidence="8">Zinc finger and BTB domain-containing protein 49</fullName>
    </submittedName>
</protein>
<dbReference type="PROSITE" id="PS00028">
    <property type="entry name" value="ZINC_FINGER_C2H2_1"/>
    <property type="match status" value="4"/>
</dbReference>
<keyword evidence="3 5" id="KW-0863">Zinc-finger</keyword>
<evidence type="ECO:0000256" key="6">
    <source>
        <dbReference type="SAM" id="SignalP"/>
    </source>
</evidence>
<dbReference type="AlphaFoldDB" id="H2KR89"/>
<gene>
    <name evidence="8" type="ORF">CLF_105691</name>
</gene>
<dbReference type="Proteomes" id="UP000008909">
    <property type="component" value="Unassembled WGS sequence"/>
</dbReference>
<evidence type="ECO:0000256" key="1">
    <source>
        <dbReference type="ARBA" id="ARBA00022723"/>
    </source>
</evidence>
<dbReference type="GO" id="GO:0000981">
    <property type="term" value="F:DNA-binding transcription factor activity, RNA polymerase II-specific"/>
    <property type="evidence" value="ECO:0007669"/>
    <property type="project" value="TreeGrafter"/>
</dbReference>
<keyword evidence="1" id="KW-0479">Metal-binding</keyword>
<evidence type="ECO:0000256" key="5">
    <source>
        <dbReference type="PROSITE-ProRule" id="PRU00042"/>
    </source>
</evidence>
<dbReference type="Pfam" id="PF00096">
    <property type="entry name" value="zf-C2H2"/>
    <property type="match status" value="5"/>
</dbReference>
<feature type="chain" id="PRO_5003563766" evidence="6">
    <location>
        <begin position="23"/>
        <end position="254"/>
    </location>
</feature>
<name>H2KR89_CLOSI</name>
<keyword evidence="4" id="KW-0862">Zinc</keyword>
<reference key="2">
    <citation type="submission" date="2011-10" db="EMBL/GenBank/DDBJ databases">
        <title>The genome and transcriptome sequence of Clonorchis sinensis provide insights into the carcinogenic liver fluke.</title>
        <authorList>
            <person name="Wang X."/>
            <person name="Huang Y."/>
            <person name="Chen W."/>
            <person name="Liu H."/>
            <person name="Guo L."/>
            <person name="Chen Y."/>
            <person name="Luo F."/>
            <person name="Zhou W."/>
            <person name="Sun J."/>
            <person name="Mao Q."/>
            <person name="Liang P."/>
            <person name="Zhou C."/>
            <person name="Tian Y."/>
            <person name="Men J."/>
            <person name="Lv X."/>
            <person name="Huang L."/>
            <person name="Zhou J."/>
            <person name="Hu Y."/>
            <person name="Li R."/>
            <person name="Zhang F."/>
            <person name="Lei H."/>
            <person name="Li X."/>
            <person name="Hu X."/>
            <person name="Liang C."/>
            <person name="Xu J."/>
            <person name="Wu Z."/>
            <person name="Yu X."/>
        </authorList>
    </citation>
    <scope>NUCLEOTIDE SEQUENCE</scope>
    <source>
        <strain>Henan</strain>
    </source>
</reference>
<feature type="signal peptide" evidence="6">
    <location>
        <begin position="1"/>
        <end position="22"/>
    </location>
</feature>
<dbReference type="GO" id="GO:0005634">
    <property type="term" value="C:nucleus"/>
    <property type="evidence" value="ECO:0007669"/>
    <property type="project" value="TreeGrafter"/>
</dbReference>
<feature type="domain" description="C2H2-type" evidence="7">
    <location>
        <begin position="88"/>
        <end position="115"/>
    </location>
</feature>
<evidence type="ECO:0000313" key="8">
    <source>
        <dbReference type="EMBL" id="GAA39249.2"/>
    </source>
</evidence>
<evidence type="ECO:0000259" key="7">
    <source>
        <dbReference type="PROSITE" id="PS50157"/>
    </source>
</evidence>
<proteinExistence type="predicted"/>